<dbReference type="RefSeq" id="WP_343897328.1">
    <property type="nucleotide sequence ID" value="NZ_BAAAFZ010000069.1"/>
</dbReference>
<accession>A0ABN1FWX6</accession>
<keyword evidence="2" id="KW-1133">Transmembrane helix</keyword>
<organism evidence="3 4">
    <name type="scientific">Craurococcus roseus</name>
    <dbReference type="NCBI Taxonomy" id="77585"/>
    <lineage>
        <taxon>Bacteria</taxon>
        <taxon>Pseudomonadati</taxon>
        <taxon>Pseudomonadota</taxon>
        <taxon>Alphaproteobacteria</taxon>
        <taxon>Acetobacterales</taxon>
        <taxon>Acetobacteraceae</taxon>
        <taxon>Craurococcus</taxon>
    </lineage>
</organism>
<protein>
    <recommendedName>
        <fullName evidence="5">DUF2946 domain-containing protein</fullName>
    </recommendedName>
</protein>
<keyword evidence="2" id="KW-0472">Membrane</keyword>
<evidence type="ECO:0008006" key="5">
    <source>
        <dbReference type="Google" id="ProtNLM"/>
    </source>
</evidence>
<keyword evidence="2" id="KW-0812">Transmembrane</keyword>
<name>A0ABN1FWX6_9PROT</name>
<feature type="compositionally biased region" description="Low complexity" evidence="1">
    <location>
        <begin position="59"/>
        <end position="75"/>
    </location>
</feature>
<gene>
    <name evidence="3" type="ORF">GCM10009416_41610</name>
</gene>
<sequence>MEKGRAGQVRGRAEPPGRAPWFLRIAARLVIALAVLALPVASPPAMAGAGGRDHHHAVASDCDAAGPAAATPASHRGGHRDGDGHHAPATAAACCPASQCPVPLGALPPTPARASPLAGGRGAAFATGPRLQGLDGPPALPPPRAASTA</sequence>
<dbReference type="Proteomes" id="UP001501588">
    <property type="component" value="Unassembled WGS sequence"/>
</dbReference>
<feature type="region of interest" description="Disordered" evidence="1">
    <location>
        <begin position="108"/>
        <end position="149"/>
    </location>
</feature>
<reference evidence="3 4" key="1">
    <citation type="journal article" date="2019" name="Int. J. Syst. Evol. Microbiol.">
        <title>The Global Catalogue of Microorganisms (GCM) 10K type strain sequencing project: providing services to taxonomists for standard genome sequencing and annotation.</title>
        <authorList>
            <consortium name="The Broad Institute Genomics Platform"/>
            <consortium name="The Broad Institute Genome Sequencing Center for Infectious Disease"/>
            <person name="Wu L."/>
            <person name="Ma J."/>
        </authorList>
    </citation>
    <scope>NUCLEOTIDE SEQUENCE [LARGE SCALE GENOMIC DNA]</scope>
    <source>
        <strain evidence="3 4">JCM 9933</strain>
    </source>
</reference>
<comment type="caution">
    <text evidence="3">The sequence shown here is derived from an EMBL/GenBank/DDBJ whole genome shotgun (WGS) entry which is preliminary data.</text>
</comment>
<evidence type="ECO:0000256" key="1">
    <source>
        <dbReference type="SAM" id="MobiDB-lite"/>
    </source>
</evidence>
<keyword evidence="4" id="KW-1185">Reference proteome</keyword>
<evidence type="ECO:0000256" key="2">
    <source>
        <dbReference type="SAM" id="Phobius"/>
    </source>
</evidence>
<proteinExistence type="predicted"/>
<dbReference type="EMBL" id="BAAAFZ010000069">
    <property type="protein sequence ID" value="GAA0599131.1"/>
    <property type="molecule type" value="Genomic_DNA"/>
</dbReference>
<evidence type="ECO:0000313" key="3">
    <source>
        <dbReference type="EMBL" id="GAA0599131.1"/>
    </source>
</evidence>
<feature type="compositionally biased region" description="Pro residues" evidence="1">
    <location>
        <begin position="138"/>
        <end position="149"/>
    </location>
</feature>
<evidence type="ECO:0000313" key="4">
    <source>
        <dbReference type="Proteomes" id="UP001501588"/>
    </source>
</evidence>
<feature type="region of interest" description="Disordered" evidence="1">
    <location>
        <begin position="45"/>
        <end position="89"/>
    </location>
</feature>
<feature type="transmembrane region" description="Helical" evidence="2">
    <location>
        <begin position="21"/>
        <end position="41"/>
    </location>
</feature>